<dbReference type="Proteomes" id="UP001064048">
    <property type="component" value="Chromosome 6"/>
</dbReference>
<sequence length="419" mass="47092">MTKSPGGSALYCQLRIPNSSSAAWKITREGEILPFYQQELKVGADGEEDRLMFIWPMTIVHKINEKSPLYNLSASDMLRERFEIVVMLEGVIESTGMTTQARSSFLPSEVLWGHRFETMVSFRKDTGEYETDKKNVKRNVGRPLTRWTDDLIKVAGGCRLLPIEATGGLLGRPVDYNSFNNTYEVDTPLCSAKQLDELRATVSTSQKLDRMLGTIPKTFSNDTLDLSSVDSMSLDEHIEIKIPDARVRENRLLAQNNFVHNINEKSRNTSNTHLAVENGLELVKSNHHNTDHLAKNHNAISGEVYNGEAKESHIHRSHSHASMKKVHGLMPNGIGHAVNGHEHKYVEHASEGEGSISMRNDSFTDFGFHDKKISTYDSFTDLGFPDKNNALFRRSPSEHHMEKPAPVIPILVMSEPDPT</sequence>
<keyword evidence="2" id="KW-1185">Reference proteome</keyword>
<accession>A0ACC0KIH4</accession>
<dbReference type="EMBL" id="CM046106">
    <property type="protein sequence ID" value="KAI8436055.1"/>
    <property type="molecule type" value="Genomic_DNA"/>
</dbReference>
<protein>
    <submittedName>
        <fullName evidence="1">Uncharacterized protein</fullName>
    </submittedName>
</protein>
<proteinExistence type="predicted"/>
<evidence type="ECO:0000313" key="2">
    <source>
        <dbReference type="Proteomes" id="UP001064048"/>
    </source>
</evidence>
<gene>
    <name evidence="1" type="ORF">MSG28_004176</name>
</gene>
<comment type="caution">
    <text evidence="1">The sequence shown here is derived from an EMBL/GenBank/DDBJ whole genome shotgun (WGS) entry which is preliminary data.</text>
</comment>
<reference evidence="1 2" key="1">
    <citation type="journal article" date="2022" name="Genome Biol. Evol.">
        <title>The Spruce Budworm Genome: Reconstructing the Evolutionary History of Antifreeze Proteins.</title>
        <authorList>
            <person name="Beliveau C."/>
            <person name="Gagne P."/>
            <person name="Picq S."/>
            <person name="Vernygora O."/>
            <person name="Keeling C.I."/>
            <person name="Pinkney K."/>
            <person name="Doucet D."/>
            <person name="Wen F."/>
            <person name="Johnston J.S."/>
            <person name="Maaroufi H."/>
            <person name="Boyle B."/>
            <person name="Laroche J."/>
            <person name="Dewar K."/>
            <person name="Juretic N."/>
            <person name="Blackburn G."/>
            <person name="Nisole A."/>
            <person name="Brunet B."/>
            <person name="Brandao M."/>
            <person name="Lumley L."/>
            <person name="Duan J."/>
            <person name="Quan G."/>
            <person name="Lucarotti C.J."/>
            <person name="Roe A.D."/>
            <person name="Sperling F.A.H."/>
            <person name="Levesque R.C."/>
            <person name="Cusson M."/>
        </authorList>
    </citation>
    <scope>NUCLEOTIDE SEQUENCE [LARGE SCALE GENOMIC DNA]</scope>
    <source>
        <strain evidence="1">Glfc:IPQL:Cfum</strain>
    </source>
</reference>
<evidence type="ECO:0000313" key="1">
    <source>
        <dbReference type="EMBL" id="KAI8436055.1"/>
    </source>
</evidence>
<organism evidence="1 2">
    <name type="scientific">Choristoneura fumiferana</name>
    <name type="common">Spruce budworm moth</name>
    <name type="synonym">Archips fumiferana</name>
    <dbReference type="NCBI Taxonomy" id="7141"/>
    <lineage>
        <taxon>Eukaryota</taxon>
        <taxon>Metazoa</taxon>
        <taxon>Ecdysozoa</taxon>
        <taxon>Arthropoda</taxon>
        <taxon>Hexapoda</taxon>
        <taxon>Insecta</taxon>
        <taxon>Pterygota</taxon>
        <taxon>Neoptera</taxon>
        <taxon>Endopterygota</taxon>
        <taxon>Lepidoptera</taxon>
        <taxon>Glossata</taxon>
        <taxon>Ditrysia</taxon>
        <taxon>Tortricoidea</taxon>
        <taxon>Tortricidae</taxon>
        <taxon>Tortricinae</taxon>
        <taxon>Choristoneura</taxon>
    </lineage>
</organism>
<name>A0ACC0KIH4_CHOFU</name>